<dbReference type="InParanoid" id="A7S4G6"/>
<evidence type="ECO:0000313" key="4">
    <source>
        <dbReference type="Proteomes" id="UP000001593"/>
    </source>
</evidence>
<evidence type="ECO:0000256" key="2">
    <source>
        <dbReference type="SAM" id="MobiDB-lite"/>
    </source>
</evidence>
<keyword evidence="4" id="KW-1185">Reference proteome</keyword>
<gene>
    <name evidence="3" type="ORF">NEMVEDRAFT_v1g242792</name>
</gene>
<dbReference type="InterPro" id="IPR026642">
    <property type="entry name" value="Glcci1/FAM117"/>
</dbReference>
<proteinExistence type="predicted"/>
<feature type="compositionally biased region" description="Polar residues" evidence="2">
    <location>
        <begin position="182"/>
        <end position="194"/>
    </location>
</feature>
<name>A7S4G6_NEMVE</name>
<dbReference type="STRING" id="45351.A7S4G6"/>
<dbReference type="AlphaFoldDB" id="A7S4G6"/>
<protein>
    <submittedName>
        <fullName evidence="3">Uncharacterized protein</fullName>
    </submittedName>
</protein>
<feature type="compositionally biased region" description="Polar residues" evidence="2">
    <location>
        <begin position="309"/>
        <end position="319"/>
    </location>
</feature>
<dbReference type="Proteomes" id="UP000001593">
    <property type="component" value="Unassembled WGS sequence"/>
</dbReference>
<feature type="compositionally biased region" description="Polar residues" evidence="2">
    <location>
        <begin position="100"/>
        <end position="123"/>
    </location>
</feature>
<dbReference type="PhylomeDB" id="A7S4G6"/>
<feature type="compositionally biased region" description="Basic and acidic residues" evidence="2">
    <location>
        <begin position="65"/>
        <end position="77"/>
    </location>
</feature>
<feature type="region of interest" description="Disordered" evidence="2">
    <location>
        <begin position="255"/>
        <end position="399"/>
    </location>
</feature>
<feature type="compositionally biased region" description="Basic and acidic residues" evidence="2">
    <location>
        <begin position="220"/>
        <end position="231"/>
    </location>
</feature>
<evidence type="ECO:0000256" key="1">
    <source>
        <dbReference type="ARBA" id="ARBA00022553"/>
    </source>
</evidence>
<reference evidence="3 4" key="1">
    <citation type="journal article" date="2007" name="Science">
        <title>Sea anemone genome reveals ancestral eumetazoan gene repertoire and genomic organization.</title>
        <authorList>
            <person name="Putnam N.H."/>
            <person name="Srivastava M."/>
            <person name="Hellsten U."/>
            <person name="Dirks B."/>
            <person name="Chapman J."/>
            <person name="Salamov A."/>
            <person name="Terry A."/>
            <person name="Shapiro H."/>
            <person name="Lindquist E."/>
            <person name="Kapitonov V.V."/>
            <person name="Jurka J."/>
            <person name="Genikhovich G."/>
            <person name="Grigoriev I.V."/>
            <person name="Lucas S.M."/>
            <person name="Steele R.E."/>
            <person name="Finnerty J.R."/>
            <person name="Technau U."/>
            <person name="Martindale M.Q."/>
            <person name="Rokhsar D.S."/>
        </authorList>
    </citation>
    <scope>NUCLEOTIDE SEQUENCE [LARGE SCALE GENOMIC DNA]</scope>
    <source>
        <strain evidence="4">CH2 X CH6</strain>
    </source>
</reference>
<keyword evidence="1" id="KW-0597">Phosphoprotein</keyword>
<feature type="compositionally biased region" description="Polar residues" evidence="2">
    <location>
        <begin position="326"/>
        <end position="366"/>
    </location>
</feature>
<dbReference type="HOGENOM" id="CLU_772391_0_0_1"/>
<sequence length="440" mass="47879">MASQPSRPRRNNSPSSSSRPQPLRATHPFSLLRNPSPTRGNPIRRPSPSSSPVHGNETGLKPKRTSPETRGSPEHRRSPTSPSPNVAKCKVERPKPLKAGSTSSFTQLRRTSSLDAISGTYLSGQWPRANETSSYGPLVCHKSTQTPTWDESEIDEPSYRPKRSNSWSSADHMREKLRQQRIKQGSNRSPSYGRQSPLHGDHAIQKATQSVAIPIPKITRSSEGHQRRSLEELNTEIQKLVLRPGDDPAEVKLIEPVDGRKAPIPDILSIGSPFPTVDMHTQTQAENQDSQESSRSHSASPCYPIMAGTTDSKPPSRCSSGEGPTMTDSAPTDGSNGIENASADESTIDPPSSQKYASSPKPNKSYTFAREPPDGAEKVPLYVEDNESFEKPSFTGPDKTKVKIIFSNGSAFSALPSIPKMAITPSAAHLQTIPTMEPSQ</sequence>
<organism evidence="3 4">
    <name type="scientific">Nematostella vectensis</name>
    <name type="common">Starlet sea anemone</name>
    <dbReference type="NCBI Taxonomy" id="45351"/>
    <lineage>
        <taxon>Eukaryota</taxon>
        <taxon>Metazoa</taxon>
        <taxon>Cnidaria</taxon>
        <taxon>Anthozoa</taxon>
        <taxon>Hexacorallia</taxon>
        <taxon>Actiniaria</taxon>
        <taxon>Edwardsiidae</taxon>
        <taxon>Nematostella</taxon>
    </lineage>
</organism>
<feature type="compositionally biased region" description="Low complexity" evidence="2">
    <location>
        <begin position="43"/>
        <end position="52"/>
    </location>
</feature>
<feature type="region of interest" description="Disordered" evidence="2">
    <location>
        <begin position="1"/>
        <end position="231"/>
    </location>
</feature>
<evidence type="ECO:0000313" key="3">
    <source>
        <dbReference type="EMBL" id="EDO41409.1"/>
    </source>
</evidence>
<dbReference type="Pfam" id="PF15388">
    <property type="entry name" value="FAM117"/>
    <property type="match status" value="1"/>
</dbReference>
<dbReference type="EMBL" id="DS469578">
    <property type="protein sequence ID" value="EDO41409.1"/>
    <property type="molecule type" value="Genomic_DNA"/>
</dbReference>
<dbReference type="PANTHER" id="PTHR14972:SF8">
    <property type="entry name" value="GLUCOCORTICOID-INDUCED TRANSCRIPT 1 PROTEIN-LIKE ISOFORM X1"/>
    <property type="match status" value="1"/>
</dbReference>
<dbReference type="PANTHER" id="PTHR14972">
    <property type="entry name" value="AGAP011572-PA"/>
    <property type="match status" value="1"/>
</dbReference>
<dbReference type="KEGG" id="nve:5513185"/>
<dbReference type="OMA" id="ISAHNYV"/>
<dbReference type="OrthoDB" id="10037581at2759"/>
<dbReference type="eggNOG" id="ENOG502QRQF">
    <property type="taxonomic scope" value="Eukaryota"/>
</dbReference>
<feature type="compositionally biased region" description="Low complexity" evidence="2">
    <location>
        <begin position="1"/>
        <end position="22"/>
    </location>
</feature>
<feature type="compositionally biased region" description="Polar residues" evidence="2">
    <location>
        <begin position="279"/>
        <end position="299"/>
    </location>
</feature>
<accession>A7S4G6</accession>